<evidence type="ECO:0000313" key="4">
    <source>
        <dbReference type="EMBL" id="TKF27957.1"/>
    </source>
</evidence>
<accession>A0A4U1Z6V1</accession>
<feature type="transmembrane region" description="Helical" evidence="2">
    <location>
        <begin position="51"/>
        <end position="71"/>
    </location>
</feature>
<keyword evidence="2" id="KW-0812">Transmembrane</keyword>
<feature type="compositionally biased region" description="Low complexity" evidence="1">
    <location>
        <begin position="195"/>
        <end position="209"/>
    </location>
</feature>
<dbReference type="Pfam" id="PF16537">
    <property type="entry name" value="T2SSB"/>
    <property type="match status" value="1"/>
</dbReference>
<dbReference type="RefSeq" id="WP_136997141.1">
    <property type="nucleotide sequence ID" value="NZ_JBFRJO010000015.1"/>
</dbReference>
<feature type="compositionally biased region" description="Polar residues" evidence="1">
    <location>
        <begin position="172"/>
        <end position="194"/>
    </location>
</feature>
<protein>
    <submittedName>
        <fullName evidence="4">General secretion pathway protein GspA</fullName>
    </submittedName>
</protein>
<feature type="region of interest" description="Disordered" evidence="1">
    <location>
        <begin position="1"/>
        <end position="24"/>
    </location>
</feature>
<dbReference type="AlphaFoldDB" id="A0A4U1Z6V1"/>
<name>A0A4U1Z6V1_9VIBR</name>
<gene>
    <name evidence="4" type="ORF">FCV52_03295</name>
</gene>
<feature type="compositionally biased region" description="Polar residues" evidence="1">
    <location>
        <begin position="13"/>
        <end position="24"/>
    </location>
</feature>
<feature type="region of interest" description="Disordered" evidence="1">
    <location>
        <begin position="172"/>
        <end position="209"/>
    </location>
</feature>
<sequence length="334" mass="36100">MSRIMHELKQSSHKQPSINQYSLSKPSFKGYQNHHVPNSAKGVSNKRGSSLAMGLLLILVPSLLVGGVLAYQSYSQQQEAVNKAANVSLPESTTQSNVDLEIADADIASMDAVSEEEDALFAVRPAPASQPLKALPRQEMYAQIDSGANSANTAGGSAVILANADNNTQMIASSESSPVQPTVQPSASDETTARQSSTDQQSNSDLQSDSDLLQGLDLSELPPDLALKLESIMGEQQSAPEPMDSKPAGQRGSQVIELETHTNSFSGVLPKLDLQTHMYSSSETKRWVKVNGQEVEQGDWIGQDIQLLEIKPQSVIIEFNQQKIEIPALYEWKG</sequence>
<dbReference type="InterPro" id="IPR032389">
    <property type="entry name" value="GspB_C"/>
</dbReference>
<evidence type="ECO:0000256" key="2">
    <source>
        <dbReference type="SAM" id="Phobius"/>
    </source>
</evidence>
<organism evidence="4 5">
    <name type="scientific">Vibrio kanaloae</name>
    <dbReference type="NCBI Taxonomy" id="170673"/>
    <lineage>
        <taxon>Bacteria</taxon>
        <taxon>Pseudomonadati</taxon>
        <taxon>Pseudomonadota</taxon>
        <taxon>Gammaproteobacteria</taxon>
        <taxon>Vibrionales</taxon>
        <taxon>Vibrionaceae</taxon>
        <taxon>Vibrio</taxon>
    </lineage>
</organism>
<evidence type="ECO:0000256" key="1">
    <source>
        <dbReference type="SAM" id="MobiDB-lite"/>
    </source>
</evidence>
<evidence type="ECO:0000259" key="3">
    <source>
        <dbReference type="Pfam" id="PF16537"/>
    </source>
</evidence>
<keyword evidence="2" id="KW-0472">Membrane</keyword>
<dbReference type="Proteomes" id="UP000305234">
    <property type="component" value="Unassembled WGS sequence"/>
</dbReference>
<feature type="compositionally biased region" description="Basic and acidic residues" evidence="1">
    <location>
        <begin position="1"/>
        <end position="10"/>
    </location>
</feature>
<proteinExistence type="predicted"/>
<dbReference type="GO" id="GO:0015627">
    <property type="term" value="C:type II protein secretion system complex"/>
    <property type="evidence" value="ECO:0007669"/>
    <property type="project" value="InterPro"/>
</dbReference>
<dbReference type="EMBL" id="SYUW01000008">
    <property type="protein sequence ID" value="TKF27957.1"/>
    <property type="molecule type" value="Genomic_DNA"/>
</dbReference>
<reference evidence="4 5" key="1">
    <citation type="submission" date="2019-04" db="EMBL/GenBank/DDBJ databases">
        <title>A reverse ecology approach based on a biological definition of microbial populations.</title>
        <authorList>
            <person name="Arevalo P."/>
            <person name="Vaninsberghe D."/>
            <person name="Elsherbini J."/>
            <person name="Gore J."/>
            <person name="Polz M."/>
        </authorList>
    </citation>
    <scope>NUCLEOTIDE SEQUENCE [LARGE SCALE GENOMIC DNA]</scope>
    <source>
        <strain evidence="4 5">10N.261.46.E4</strain>
    </source>
</reference>
<keyword evidence="2" id="KW-1133">Transmembrane helix</keyword>
<feature type="domain" description="Type II secretion system protein GspB C-terminal" evidence="3">
    <location>
        <begin position="269"/>
        <end position="328"/>
    </location>
</feature>
<evidence type="ECO:0000313" key="5">
    <source>
        <dbReference type="Proteomes" id="UP000305234"/>
    </source>
</evidence>
<comment type="caution">
    <text evidence="4">The sequence shown here is derived from an EMBL/GenBank/DDBJ whole genome shotgun (WGS) entry which is preliminary data.</text>
</comment>